<dbReference type="RefSeq" id="WP_142897216.1">
    <property type="nucleotide sequence ID" value="NZ_ML660056.1"/>
</dbReference>
<dbReference type="PROSITE" id="PS51379">
    <property type="entry name" value="4FE4S_FER_2"/>
    <property type="match status" value="3"/>
</dbReference>
<organism evidence="6 7">
    <name type="scientific">Denitrobaculum tricleocarpae</name>
    <dbReference type="NCBI Taxonomy" id="2591009"/>
    <lineage>
        <taxon>Bacteria</taxon>
        <taxon>Pseudomonadati</taxon>
        <taxon>Pseudomonadota</taxon>
        <taxon>Alphaproteobacteria</taxon>
        <taxon>Rhodospirillales</taxon>
        <taxon>Rhodospirillaceae</taxon>
        <taxon>Denitrobaculum</taxon>
    </lineage>
</organism>
<dbReference type="InterPro" id="IPR017900">
    <property type="entry name" value="4Fe4S_Fe_S_CS"/>
</dbReference>
<dbReference type="Pfam" id="PF13187">
    <property type="entry name" value="Fer4_9"/>
    <property type="match status" value="1"/>
</dbReference>
<sequence length="691" mass="73307">MENGGSTGNGAKQLFVCNCENTMPLQGDTLAKACGNPNAGQIHTQLCRAQIEAVQRAAAGDAPITIACTQEAPLFEEILEEAGYQGDAQFVNIRETAGWSDQAGKANAKIAALLAESTVSIAAAPSVSMLSEGACLVYGTDEIAIEAARQLAGRLDVTVLLTNPGDVMPPQVMDVPIFKGTIAAAKGHFGAFEIVVNDYAPSVVSARGAMAFEAPRDGASSKCDLILDLTGATPLFTAHEKRDGYFRPDPGDPAAVQRALFELSELNGEFEKPLYVKYDPDICAHSRSRKQGCNRCLDVCPTGAITSAGDIVEFDPFVCAGCGSCSAVCPTGAAGYAIPAATDIMERLRVLLTTYRNADGRDPVLLIHDEQHGTPLIGLLARFGKGLPANVIPFMVNEITQVGFDIMSAAYAYGVSQILLLASPKQQSELGGLASQIGMAEAVMEGLGYGGGRTDLLVETDPEALAGHLAGLTTRTQAEAASFLLMSGKRTNTRMAIEHLHAKAPSPIDVLPLPGGAPFGNVDIRTDDCTLCLACVSSCPTGALMDNPDKPQLSFQESACVQCGLCVATCPESVMALEPRMNFTPDARNTKTVKEEEPFECVSCGKPFGSKGSIEKIVEQLGNKHSMFQNPGAIERIKMCEDCRVVSQFNAPDNPFMGGDRPIPKTTEDYLREREIEDARAKVKAERENEG</sequence>
<dbReference type="PANTHER" id="PTHR43687">
    <property type="entry name" value="ADENYLYLSULFATE REDUCTASE, BETA SUBUNIT"/>
    <property type="match status" value="1"/>
</dbReference>
<keyword evidence="3" id="KW-0408">Iron</keyword>
<dbReference type="GO" id="GO:0046872">
    <property type="term" value="F:metal ion binding"/>
    <property type="evidence" value="ECO:0007669"/>
    <property type="project" value="UniProtKB-KW"/>
</dbReference>
<keyword evidence="1" id="KW-0004">4Fe-4S</keyword>
<comment type="caution">
    <text evidence="6">The sequence shown here is derived from an EMBL/GenBank/DDBJ whole genome shotgun (WGS) entry which is preliminary data.</text>
</comment>
<dbReference type="AlphaFoldDB" id="A0A545TP51"/>
<evidence type="ECO:0000256" key="1">
    <source>
        <dbReference type="ARBA" id="ARBA00022485"/>
    </source>
</evidence>
<proteinExistence type="predicted"/>
<dbReference type="Gene3D" id="3.30.70.20">
    <property type="match status" value="2"/>
</dbReference>
<dbReference type="SUPFAM" id="SSF54862">
    <property type="entry name" value="4Fe-4S ferredoxins"/>
    <property type="match status" value="1"/>
</dbReference>
<reference evidence="6 7" key="1">
    <citation type="submission" date="2019-06" db="EMBL/GenBank/DDBJ databases">
        <title>Whole genome sequence for Rhodospirillaceae sp. R148.</title>
        <authorList>
            <person name="Wang G."/>
        </authorList>
    </citation>
    <scope>NUCLEOTIDE SEQUENCE [LARGE SCALE GENOMIC DNA]</scope>
    <source>
        <strain evidence="6 7">R148</strain>
    </source>
</reference>
<feature type="domain" description="4Fe-4S ferredoxin-type" evidence="5">
    <location>
        <begin position="551"/>
        <end position="580"/>
    </location>
</feature>
<evidence type="ECO:0000313" key="7">
    <source>
        <dbReference type="Proteomes" id="UP000315252"/>
    </source>
</evidence>
<dbReference type="PROSITE" id="PS00198">
    <property type="entry name" value="4FE4S_FER_1"/>
    <property type="match status" value="3"/>
</dbReference>
<dbReference type="Pfam" id="PF12838">
    <property type="entry name" value="Fer4_7"/>
    <property type="match status" value="1"/>
</dbReference>
<feature type="domain" description="4Fe-4S ferredoxin-type" evidence="5">
    <location>
        <begin position="520"/>
        <end position="549"/>
    </location>
</feature>
<dbReference type="GO" id="GO:0051539">
    <property type="term" value="F:4 iron, 4 sulfur cluster binding"/>
    <property type="evidence" value="ECO:0007669"/>
    <property type="project" value="UniProtKB-KW"/>
</dbReference>
<keyword evidence="2" id="KW-0479">Metal-binding</keyword>
<evidence type="ECO:0000259" key="5">
    <source>
        <dbReference type="PROSITE" id="PS51379"/>
    </source>
</evidence>
<evidence type="ECO:0000256" key="3">
    <source>
        <dbReference type="ARBA" id="ARBA00023004"/>
    </source>
</evidence>
<accession>A0A545TP51</accession>
<dbReference type="OrthoDB" id="9800445at2"/>
<dbReference type="Proteomes" id="UP000315252">
    <property type="component" value="Unassembled WGS sequence"/>
</dbReference>
<protein>
    <submittedName>
        <fullName evidence="6">4Fe-4S dicluster domain-containing protein</fullName>
    </submittedName>
</protein>
<keyword evidence="4" id="KW-0411">Iron-sulfur</keyword>
<evidence type="ECO:0000256" key="2">
    <source>
        <dbReference type="ARBA" id="ARBA00022723"/>
    </source>
</evidence>
<evidence type="ECO:0000313" key="6">
    <source>
        <dbReference type="EMBL" id="TQV78993.1"/>
    </source>
</evidence>
<gene>
    <name evidence="6" type="ORF">FKG95_15015</name>
</gene>
<evidence type="ECO:0000256" key="4">
    <source>
        <dbReference type="ARBA" id="ARBA00023014"/>
    </source>
</evidence>
<dbReference type="InterPro" id="IPR017896">
    <property type="entry name" value="4Fe4S_Fe-S-bd"/>
</dbReference>
<keyword evidence="7" id="KW-1185">Reference proteome</keyword>
<dbReference type="InterPro" id="IPR050572">
    <property type="entry name" value="Fe-S_Ferredoxin"/>
</dbReference>
<feature type="domain" description="4Fe-4S ferredoxin-type" evidence="5">
    <location>
        <begin position="310"/>
        <end position="339"/>
    </location>
</feature>
<name>A0A545TP51_9PROT</name>
<dbReference type="PANTHER" id="PTHR43687:SF4">
    <property type="entry name" value="BLR5484 PROTEIN"/>
    <property type="match status" value="1"/>
</dbReference>
<dbReference type="EMBL" id="VHSH01000005">
    <property type="protein sequence ID" value="TQV78993.1"/>
    <property type="molecule type" value="Genomic_DNA"/>
</dbReference>